<reference evidence="1 2" key="1">
    <citation type="submission" date="2018-08" db="EMBL/GenBank/DDBJ databases">
        <title>Aphanomyces genome sequencing and annotation.</title>
        <authorList>
            <person name="Minardi D."/>
            <person name="Oidtmann B."/>
            <person name="Van Der Giezen M."/>
            <person name="Studholme D.J."/>
        </authorList>
    </citation>
    <scope>NUCLEOTIDE SEQUENCE [LARGE SCALE GENOMIC DNA]</scope>
    <source>
        <strain evidence="1 2">Da</strain>
    </source>
</reference>
<dbReference type="AlphaFoldDB" id="A0A418FAH4"/>
<comment type="caution">
    <text evidence="1">The sequence shown here is derived from an EMBL/GenBank/DDBJ whole genome shotgun (WGS) entry which is preliminary data.</text>
</comment>
<accession>A0A418FAH4</accession>
<dbReference type="Proteomes" id="UP000285430">
    <property type="component" value="Unassembled WGS sequence"/>
</dbReference>
<proteinExistence type="predicted"/>
<sequence length="86" mass="10062">MDESYIDYHYKRHDNSLYDLDVRVKEAHKGSRYSIAGILDSATLDSPYVALNIFTGGKFRAKEPKDYHAMFNHDYFCVGLIDYFKN</sequence>
<evidence type="ECO:0000313" key="2">
    <source>
        <dbReference type="Proteomes" id="UP000285430"/>
    </source>
</evidence>
<evidence type="ECO:0000313" key="1">
    <source>
        <dbReference type="EMBL" id="RHZ26338.1"/>
    </source>
</evidence>
<protein>
    <submittedName>
        <fullName evidence="1">Uncharacterized protein</fullName>
    </submittedName>
</protein>
<name>A0A418FAH4_APHAT</name>
<dbReference type="EMBL" id="QUTH01002366">
    <property type="protein sequence ID" value="RHZ26338.1"/>
    <property type="molecule type" value="Genomic_DNA"/>
</dbReference>
<organism evidence="1 2">
    <name type="scientific">Aphanomyces astaci</name>
    <name type="common">Crayfish plague agent</name>
    <dbReference type="NCBI Taxonomy" id="112090"/>
    <lineage>
        <taxon>Eukaryota</taxon>
        <taxon>Sar</taxon>
        <taxon>Stramenopiles</taxon>
        <taxon>Oomycota</taxon>
        <taxon>Saprolegniomycetes</taxon>
        <taxon>Saprolegniales</taxon>
        <taxon>Verrucalvaceae</taxon>
        <taxon>Aphanomyces</taxon>
    </lineage>
</organism>
<gene>
    <name evidence="1" type="ORF">DYB37_009697</name>
</gene>